<feature type="domain" description="BP74 N-terminal" evidence="2">
    <location>
        <begin position="33"/>
        <end position="142"/>
    </location>
</feature>
<dbReference type="EMBL" id="JBHTMM010000091">
    <property type="protein sequence ID" value="MFD1311809.1"/>
    <property type="molecule type" value="Genomic_DNA"/>
</dbReference>
<organism evidence="3 4">
    <name type="scientific">Streptomyces kaempferi</name>
    <dbReference type="NCBI Taxonomy" id="333725"/>
    <lineage>
        <taxon>Bacteria</taxon>
        <taxon>Bacillati</taxon>
        <taxon>Actinomycetota</taxon>
        <taxon>Actinomycetes</taxon>
        <taxon>Kitasatosporales</taxon>
        <taxon>Streptomycetaceae</taxon>
        <taxon>Streptomyces</taxon>
    </lineage>
</organism>
<dbReference type="InterPro" id="IPR056422">
    <property type="entry name" value="BP74_N"/>
</dbReference>
<evidence type="ECO:0000313" key="4">
    <source>
        <dbReference type="Proteomes" id="UP001597058"/>
    </source>
</evidence>
<feature type="signal peptide" evidence="1">
    <location>
        <begin position="1"/>
        <end position="29"/>
    </location>
</feature>
<dbReference type="PANTHER" id="PTHR35883">
    <property type="entry name" value="CYCLIC AMP-INDUCIBLE PROTEIN BP74-RELATED"/>
    <property type="match status" value="1"/>
</dbReference>
<accession>A0ABW3XTA1</accession>
<proteinExistence type="predicted"/>
<dbReference type="PANTHER" id="PTHR35883:SF1">
    <property type="entry name" value="CALMODULIN-BINDING PROTEIN CAM-BP15-RELATED"/>
    <property type="match status" value="1"/>
</dbReference>
<feature type="chain" id="PRO_5045929457" evidence="1">
    <location>
        <begin position="30"/>
        <end position="143"/>
    </location>
</feature>
<evidence type="ECO:0000313" key="3">
    <source>
        <dbReference type="EMBL" id="MFD1311809.1"/>
    </source>
</evidence>
<dbReference type="InterPro" id="IPR053344">
    <property type="entry name" value="cAMP-inducible_BP74-like"/>
</dbReference>
<dbReference type="RefSeq" id="WP_168532993.1">
    <property type="nucleotide sequence ID" value="NZ_JBHSKH010000103.1"/>
</dbReference>
<evidence type="ECO:0000256" key="1">
    <source>
        <dbReference type="SAM" id="SignalP"/>
    </source>
</evidence>
<dbReference type="Pfam" id="PF23621">
    <property type="entry name" value="BP74_N"/>
    <property type="match status" value="1"/>
</dbReference>
<keyword evidence="1" id="KW-0732">Signal</keyword>
<keyword evidence="4" id="KW-1185">Reference proteome</keyword>
<evidence type="ECO:0000259" key="2">
    <source>
        <dbReference type="Pfam" id="PF23621"/>
    </source>
</evidence>
<reference evidence="4" key="1">
    <citation type="journal article" date="2019" name="Int. J. Syst. Evol. Microbiol.">
        <title>The Global Catalogue of Microorganisms (GCM) 10K type strain sequencing project: providing services to taxonomists for standard genome sequencing and annotation.</title>
        <authorList>
            <consortium name="The Broad Institute Genomics Platform"/>
            <consortium name="The Broad Institute Genome Sequencing Center for Infectious Disease"/>
            <person name="Wu L."/>
            <person name="Ma J."/>
        </authorList>
    </citation>
    <scope>NUCLEOTIDE SEQUENCE [LARGE SCALE GENOMIC DNA]</scope>
    <source>
        <strain evidence="4">CGMCC 4.7020</strain>
    </source>
</reference>
<name>A0ABW3XTA1_9ACTN</name>
<comment type="caution">
    <text evidence="3">The sequence shown here is derived from an EMBL/GenBank/DDBJ whole genome shotgun (WGS) entry which is preliminary data.</text>
</comment>
<sequence>MRRITSRICTLAASTLLALTVGQAGPAGAATDAAYFNLRDVTGHNFVIEITRPALIQEAREIVKHEERKIVIGRIIKTQARYNPQWDFHYNPDTVSFADAAIEVCDSTIPYVEDHLDEAGGPFLPGLYWCPWTGRLTAEVSAP</sequence>
<dbReference type="Proteomes" id="UP001597058">
    <property type="component" value="Unassembled WGS sequence"/>
</dbReference>
<gene>
    <name evidence="3" type="ORF">ACFQ5X_39170</name>
</gene>
<protein>
    <submittedName>
        <fullName evidence="3">Calmodulin-binding protein</fullName>
    </submittedName>
</protein>